<keyword evidence="2" id="KW-1185">Reference proteome</keyword>
<protein>
    <submittedName>
        <fullName evidence="1">Uncharacterized protein</fullName>
    </submittedName>
</protein>
<reference evidence="1 2" key="1">
    <citation type="submission" date="2015-08" db="EMBL/GenBank/DDBJ databases">
        <authorList>
            <person name="Babu N.S."/>
            <person name="Beckwith C.J."/>
            <person name="Beseler K.G."/>
            <person name="Brison A."/>
            <person name="Carone J.V."/>
            <person name="Caskin T.P."/>
            <person name="Diamond M."/>
            <person name="Durham M.E."/>
            <person name="Foxe J.M."/>
            <person name="Go M."/>
            <person name="Henderson B.A."/>
            <person name="Jones I.B."/>
            <person name="McGettigan J.A."/>
            <person name="Micheletti S.J."/>
            <person name="Nasrallah M.E."/>
            <person name="Ortiz D."/>
            <person name="Piller C.R."/>
            <person name="Privatt S.R."/>
            <person name="Schneider S.L."/>
            <person name="Sharp S."/>
            <person name="Smith T.C."/>
            <person name="Stanton J.D."/>
            <person name="Ullery H.E."/>
            <person name="Wilson R.J."/>
            <person name="Serrano M.G."/>
            <person name="Buck G."/>
            <person name="Lee V."/>
            <person name="Wang Y."/>
            <person name="Carvalho R."/>
            <person name="Voegtly L."/>
            <person name="Shi R."/>
            <person name="Duckworth R."/>
            <person name="Johnson A."/>
            <person name="Loviza R."/>
            <person name="Walstead R."/>
            <person name="Shah Z."/>
            <person name="Kiflezghi M."/>
            <person name="Wade K."/>
            <person name="Ball S.L."/>
            <person name="Bradley K.W."/>
            <person name="Asai D.J."/>
            <person name="Bowman C.A."/>
            <person name="Russell D.A."/>
            <person name="Pope W.H."/>
            <person name="Jacobs-Sera D."/>
            <person name="Hendrix R.W."/>
            <person name="Hatfull G.F."/>
        </authorList>
    </citation>
    <scope>NUCLEOTIDE SEQUENCE [LARGE SCALE GENOMIC DNA]</scope>
    <source>
        <strain evidence="1 2">DSM 27710</strain>
    </source>
</reference>
<dbReference type="KEGG" id="vin:AKJ08_3352"/>
<sequence length="44" mass="5072">MPLPVWIARKLLARHKLALLRERSTMEFLKKAKVDSDQPEALGN</sequence>
<gene>
    <name evidence="1" type="ORF">AKJ08_3352</name>
</gene>
<dbReference type="EMBL" id="CP012332">
    <property type="protein sequence ID" value="AKU92965.1"/>
    <property type="molecule type" value="Genomic_DNA"/>
</dbReference>
<evidence type="ECO:0000313" key="1">
    <source>
        <dbReference type="EMBL" id="AKU92965.1"/>
    </source>
</evidence>
<name>A0A0K1PHG8_9BACT</name>
<accession>A0A0K1PHG8</accession>
<dbReference type="AlphaFoldDB" id="A0A0K1PHG8"/>
<proteinExistence type="predicted"/>
<evidence type="ECO:0000313" key="2">
    <source>
        <dbReference type="Proteomes" id="UP000055590"/>
    </source>
</evidence>
<dbReference type="Proteomes" id="UP000055590">
    <property type="component" value="Chromosome"/>
</dbReference>
<organism evidence="1 2">
    <name type="scientific">Vulgatibacter incomptus</name>
    <dbReference type="NCBI Taxonomy" id="1391653"/>
    <lineage>
        <taxon>Bacteria</taxon>
        <taxon>Pseudomonadati</taxon>
        <taxon>Myxococcota</taxon>
        <taxon>Myxococcia</taxon>
        <taxon>Myxococcales</taxon>
        <taxon>Cystobacterineae</taxon>
        <taxon>Vulgatibacteraceae</taxon>
        <taxon>Vulgatibacter</taxon>
    </lineage>
</organism>
<dbReference type="RefSeq" id="WP_276202176.1">
    <property type="nucleotide sequence ID" value="NZ_CP012332.1"/>
</dbReference>